<keyword evidence="2" id="KW-0134">Cell wall</keyword>
<keyword evidence="16" id="KW-1185">Reference proteome</keyword>
<dbReference type="Gene3D" id="3.50.30.30">
    <property type="match status" value="1"/>
</dbReference>
<dbReference type="PROSITE" id="PS51892">
    <property type="entry name" value="SUBTILASE"/>
    <property type="match status" value="1"/>
</dbReference>
<feature type="active site" description="Charge relay system" evidence="7 8">
    <location>
        <position position="169"/>
    </location>
</feature>
<evidence type="ECO:0000256" key="1">
    <source>
        <dbReference type="ARBA" id="ARBA00011073"/>
    </source>
</evidence>
<dbReference type="EMBL" id="AYKW01000002">
    <property type="protein sequence ID" value="PIL35982.1"/>
    <property type="molecule type" value="Genomic_DNA"/>
</dbReference>
<protein>
    <recommendedName>
        <fullName evidence="17">Peptidase S8/S53 domain-containing protein</fullName>
    </recommendedName>
</protein>
<comment type="caution">
    <text evidence="15">The sequence shown here is derived from an EMBL/GenBank/DDBJ whole genome shotgun (WGS) entry which is preliminary data.</text>
</comment>
<gene>
    <name evidence="15" type="ORF">GSI_01642</name>
</gene>
<dbReference type="STRING" id="1077348.A0A2G8SQF9"/>
<evidence type="ECO:0000256" key="3">
    <source>
        <dbReference type="ARBA" id="ARBA00022670"/>
    </source>
</evidence>
<keyword evidence="2" id="KW-0964">Secreted</keyword>
<evidence type="ECO:0000259" key="14">
    <source>
        <dbReference type="Pfam" id="PF06280"/>
    </source>
</evidence>
<dbReference type="InterPro" id="IPR010435">
    <property type="entry name" value="C5a/SBT2-like_Fn3"/>
</dbReference>
<evidence type="ECO:0000256" key="7">
    <source>
        <dbReference type="PIRSR" id="PIRSR615500-1"/>
    </source>
</evidence>
<dbReference type="CDD" id="cd07489">
    <property type="entry name" value="Peptidases_S8_5"/>
    <property type="match status" value="1"/>
</dbReference>
<dbReference type="Gene3D" id="3.40.50.200">
    <property type="entry name" value="Peptidase S8/S53 domain"/>
    <property type="match status" value="2"/>
</dbReference>
<dbReference type="Proteomes" id="UP000230002">
    <property type="component" value="Unassembled WGS sequence"/>
</dbReference>
<dbReference type="InterPro" id="IPR022398">
    <property type="entry name" value="Peptidase_S8_His-AS"/>
</dbReference>
<dbReference type="Pfam" id="PF02225">
    <property type="entry name" value="PA"/>
    <property type="match status" value="1"/>
</dbReference>
<dbReference type="InterPro" id="IPR003137">
    <property type="entry name" value="PA_domain"/>
</dbReference>
<dbReference type="PANTHER" id="PTHR43806:SF66">
    <property type="entry name" value="SERIN ENDOPEPTIDASE"/>
    <property type="match status" value="1"/>
</dbReference>
<evidence type="ECO:0000256" key="2">
    <source>
        <dbReference type="ARBA" id="ARBA00022512"/>
    </source>
</evidence>
<dbReference type="AlphaFoldDB" id="A0A2G8SQF9"/>
<evidence type="ECO:0000256" key="10">
    <source>
        <dbReference type="SAM" id="MobiDB-lite"/>
    </source>
</evidence>
<feature type="domain" description="Peptidase S8/S53" evidence="12">
    <location>
        <begin position="160"/>
        <end position="592"/>
    </location>
</feature>
<dbReference type="Pfam" id="PF00082">
    <property type="entry name" value="Peptidase_S8"/>
    <property type="match status" value="1"/>
</dbReference>
<feature type="region of interest" description="Disordered" evidence="10">
    <location>
        <begin position="122"/>
        <end position="141"/>
    </location>
</feature>
<dbReference type="InterPro" id="IPR023827">
    <property type="entry name" value="Peptidase_S8_Asp-AS"/>
</dbReference>
<reference evidence="15 16" key="1">
    <citation type="journal article" date="2015" name="Sci. Rep.">
        <title>Chromosome-level genome map provides insights into diverse defense mechanisms in the medicinal fungus Ganoderma sinense.</title>
        <authorList>
            <person name="Zhu Y."/>
            <person name="Xu J."/>
            <person name="Sun C."/>
            <person name="Zhou S."/>
            <person name="Xu H."/>
            <person name="Nelson D.R."/>
            <person name="Qian J."/>
            <person name="Song J."/>
            <person name="Luo H."/>
            <person name="Xiang L."/>
            <person name="Li Y."/>
            <person name="Xu Z."/>
            <person name="Ji A."/>
            <person name="Wang L."/>
            <person name="Lu S."/>
            <person name="Hayward A."/>
            <person name="Sun W."/>
            <person name="Li X."/>
            <person name="Schwartz D.C."/>
            <person name="Wang Y."/>
            <person name="Chen S."/>
        </authorList>
    </citation>
    <scope>NUCLEOTIDE SEQUENCE [LARGE SCALE GENOMIC DNA]</scope>
    <source>
        <strain evidence="15 16">ZZ0214-1</strain>
    </source>
</reference>
<dbReference type="GO" id="GO:0004252">
    <property type="term" value="F:serine-type endopeptidase activity"/>
    <property type="evidence" value="ECO:0007669"/>
    <property type="project" value="UniProtKB-UniRule"/>
</dbReference>
<feature type="active site" description="Charge relay system" evidence="7 8">
    <location>
        <position position="536"/>
    </location>
</feature>
<dbReference type="InterPro" id="IPR034187">
    <property type="entry name" value="Peptidases_S8_5"/>
</dbReference>
<dbReference type="InterPro" id="IPR036852">
    <property type="entry name" value="Peptidase_S8/S53_dom_sf"/>
</dbReference>
<keyword evidence="6 8" id="KW-0720">Serine protease</keyword>
<dbReference type="GO" id="GO:0005615">
    <property type="term" value="C:extracellular space"/>
    <property type="evidence" value="ECO:0007669"/>
    <property type="project" value="TreeGrafter"/>
</dbReference>
<dbReference type="PROSITE" id="PS00138">
    <property type="entry name" value="SUBTILASE_SER"/>
    <property type="match status" value="1"/>
</dbReference>
<feature type="chain" id="PRO_5013721945" description="Peptidase S8/S53 domain-containing protein" evidence="11">
    <location>
        <begin position="18"/>
        <end position="903"/>
    </location>
</feature>
<dbReference type="GO" id="GO:0006508">
    <property type="term" value="P:proteolysis"/>
    <property type="evidence" value="ECO:0007669"/>
    <property type="project" value="UniProtKB-KW"/>
</dbReference>
<evidence type="ECO:0000259" key="12">
    <source>
        <dbReference type="Pfam" id="PF00082"/>
    </source>
</evidence>
<dbReference type="SUPFAM" id="SSF52743">
    <property type="entry name" value="Subtilisin-like"/>
    <property type="match status" value="1"/>
</dbReference>
<dbReference type="InterPro" id="IPR015500">
    <property type="entry name" value="Peptidase_S8_subtilisin-rel"/>
</dbReference>
<evidence type="ECO:0000256" key="8">
    <source>
        <dbReference type="PROSITE-ProRule" id="PRU01240"/>
    </source>
</evidence>
<feature type="domain" description="C5a peptidase/Subtilisin-like protease SBT2-like Fn3-like" evidence="14">
    <location>
        <begin position="621"/>
        <end position="717"/>
    </location>
</feature>
<evidence type="ECO:0000259" key="13">
    <source>
        <dbReference type="Pfam" id="PF02225"/>
    </source>
</evidence>
<dbReference type="PROSITE" id="PS00136">
    <property type="entry name" value="SUBTILASE_ASP"/>
    <property type="match status" value="1"/>
</dbReference>
<evidence type="ECO:0000313" key="15">
    <source>
        <dbReference type="EMBL" id="PIL35982.1"/>
    </source>
</evidence>
<evidence type="ECO:0000256" key="9">
    <source>
        <dbReference type="RuleBase" id="RU003355"/>
    </source>
</evidence>
<dbReference type="Pfam" id="PF06280">
    <property type="entry name" value="fn3_5"/>
    <property type="match status" value="1"/>
</dbReference>
<keyword evidence="3 8" id="KW-0645">Protease</keyword>
<evidence type="ECO:0000256" key="11">
    <source>
        <dbReference type="SAM" id="SignalP"/>
    </source>
</evidence>
<evidence type="ECO:0008006" key="17">
    <source>
        <dbReference type="Google" id="ProtNLM"/>
    </source>
</evidence>
<dbReference type="InterPro" id="IPR050131">
    <property type="entry name" value="Peptidase_S8_subtilisin-like"/>
</dbReference>
<feature type="active site" description="Charge relay system" evidence="7 8">
    <location>
        <position position="225"/>
    </location>
</feature>
<accession>A0A2G8SQF9</accession>
<proteinExistence type="inferred from homology"/>
<comment type="similarity">
    <text evidence="1 8 9">Belongs to the peptidase S8 family.</text>
</comment>
<feature type="signal peptide" evidence="11">
    <location>
        <begin position="1"/>
        <end position="17"/>
    </location>
</feature>
<evidence type="ECO:0000313" key="16">
    <source>
        <dbReference type="Proteomes" id="UP000230002"/>
    </source>
</evidence>
<dbReference type="CDD" id="cd02124">
    <property type="entry name" value="PA_PoS1_like"/>
    <property type="match status" value="1"/>
</dbReference>
<dbReference type="PROSITE" id="PS00137">
    <property type="entry name" value="SUBTILASE_HIS"/>
    <property type="match status" value="1"/>
</dbReference>
<name>A0A2G8SQF9_9APHY</name>
<keyword evidence="5 8" id="KW-0378">Hydrolase</keyword>
<keyword evidence="4 11" id="KW-0732">Signal</keyword>
<dbReference type="InterPro" id="IPR023828">
    <property type="entry name" value="Peptidase_S8_Ser-AS"/>
</dbReference>
<organism evidence="15 16">
    <name type="scientific">Ganoderma sinense ZZ0214-1</name>
    <dbReference type="NCBI Taxonomy" id="1077348"/>
    <lineage>
        <taxon>Eukaryota</taxon>
        <taxon>Fungi</taxon>
        <taxon>Dikarya</taxon>
        <taxon>Basidiomycota</taxon>
        <taxon>Agaricomycotina</taxon>
        <taxon>Agaricomycetes</taxon>
        <taxon>Polyporales</taxon>
        <taxon>Polyporaceae</taxon>
        <taxon>Ganoderma</taxon>
    </lineage>
</organism>
<dbReference type="PANTHER" id="PTHR43806">
    <property type="entry name" value="PEPTIDASE S8"/>
    <property type="match status" value="1"/>
</dbReference>
<evidence type="ECO:0000256" key="5">
    <source>
        <dbReference type="ARBA" id="ARBA00022801"/>
    </source>
</evidence>
<dbReference type="OrthoDB" id="206201at2759"/>
<sequence length="903" mass="95497">MASVFLPLLAATGAALAAKFSPSDITHSTTFGNILPNKFIVEVDSAQYIPGRRAIDARRPHDVVYEHLQQRELLYTVDKEFDSPGLFTGSVLTLDNAHDVAKVREIPGVKAIRPVTIIPPPKPTKKYVPSGPSDPQVPADSESTHIITNVDKLHAQGILGQGIKIGIIDTGVDYTNPSLGGAFGAGHKIVGGHDFVGDAYNGDIDPTSTNSPTPDNDPLDQCNGHGTHVAGIIGADPGNPFNISGVAYQASINAYRIFGCSGSVSDDIIVEALLQGYNDGNDILTLSLGGSDGWTESSSSVVSSRIAAAGRIVTIAAGNDGAVGSWYSSSPGNAINAISVASLDNTIIPLQNLTVSGVTHDPITYFSALPLPVKDTLPLYAISKDVTITDDACNPLPDSTPDLSKYVVLVRRGSCAFTQKLGNIAAKGGKVTLIYDNGNGFAGIEVGNYTAVLIQAADGTFLAQQLAAGKQISVTFPQSGASTSFPDPHGGLISDFTTYGPSNDFHFKPAIAAPGGNILSTYPVPMGTYAVLSGTSMATPFMAGVSALLFQTRGKNADVGRNARTIFETTAQRVPSSKTDGDPLQTVTQQGAGLVDAFKAVHSEVFVSPSELITNDTAHYKSIHTFSVKNNGKSTKNFKITHHPAGTALTFQKGAPAPGPVPLSAQAASVEFFPSSLTIWPGFSETVVVVIKPPKGLNSTDNPVFSGFLEIANADESYHVTYLGLAAALKDTHVVDNTDIFFGVQIPAIFDANSNVVNTTKNFTFQGTDFPSIVSRLSFGTALLRFDLVQPDIKLTTSLSKRDGVHVFERRDYTFPWDEKPNTFAKVQTIGSLFSATYQPRNSNQNDGTGFNNIALSLPQFANGTKIANGAYRVLLRALKVTGDPTREEDFESWLSLVIGIQA</sequence>
<evidence type="ECO:0000256" key="6">
    <source>
        <dbReference type="ARBA" id="ARBA00022825"/>
    </source>
</evidence>
<dbReference type="GO" id="GO:0016020">
    <property type="term" value="C:membrane"/>
    <property type="evidence" value="ECO:0007669"/>
    <property type="project" value="InterPro"/>
</dbReference>
<evidence type="ECO:0000256" key="4">
    <source>
        <dbReference type="ARBA" id="ARBA00022729"/>
    </source>
</evidence>
<feature type="domain" description="PA" evidence="13">
    <location>
        <begin position="389"/>
        <end position="455"/>
    </location>
</feature>
<dbReference type="InterPro" id="IPR000209">
    <property type="entry name" value="Peptidase_S8/S53_dom"/>
</dbReference>
<dbReference type="PRINTS" id="PR00723">
    <property type="entry name" value="SUBTILISIN"/>
</dbReference>